<dbReference type="SMART" id="SM00829">
    <property type="entry name" value="PKS_ER"/>
    <property type="match status" value="1"/>
</dbReference>
<evidence type="ECO:0000256" key="2">
    <source>
        <dbReference type="ARBA" id="ARBA00008072"/>
    </source>
</evidence>
<keyword evidence="6" id="KW-0520">NAD</keyword>
<evidence type="ECO:0000313" key="10">
    <source>
        <dbReference type="Proteomes" id="UP000800200"/>
    </source>
</evidence>
<dbReference type="EMBL" id="ML994632">
    <property type="protein sequence ID" value="KAF2185863.1"/>
    <property type="molecule type" value="Genomic_DNA"/>
</dbReference>
<dbReference type="PANTHER" id="PTHR42940:SF7">
    <property type="entry name" value="ALCOHOL DEHYDROGENASE-LIKE N-TERMINAL DOMAIN-CONTAINING PROTEIN"/>
    <property type="match status" value="1"/>
</dbReference>
<dbReference type="InterPro" id="IPR020843">
    <property type="entry name" value="ER"/>
</dbReference>
<dbReference type="GO" id="GO:0008270">
    <property type="term" value="F:zinc ion binding"/>
    <property type="evidence" value="ECO:0007669"/>
    <property type="project" value="InterPro"/>
</dbReference>
<evidence type="ECO:0000256" key="6">
    <source>
        <dbReference type="ARBA" id="ARBA00023027"/>
    </source>
</evidence>
<organism evidence="9 10">
    <name type="scientific">Zopfia rhizophila CBS 207.26</name>
    <dbReference type="NCBI Taxonomy" id="1314779"/>
    <lineage>
        <taxon>Eukaryota</taxon>
        <taxon>Fungi</taxon>
        <taxon>Dikarya</taxon>
        <taxon>Ascomycota</taxon>
        <taxon>Pezizomycotina</taxon>
        <taxon>Dothideomycetes</taxon>
        <taxon>Dothideomycetes incertae sedis</taxon>
        <taxon>Zopfiaceae</taxon>
        <taxon>Zopfia</taxon>
    </lineage>
</organism>
<dbReference type="SUPFAM" id="SSF51735">
    <property type="entry name" value="NAD(P)-binding Rossmann-fold domains"/>
    <property type="match status" value="1"/>
</dbReference>
<dbReference type="InterPro" id="IPR011032">
    <property type="entry name" value="GroES-like_sf"/>
</dbReference>
<dbReference type="OrthoDB" id="1560166at2759"/>
<keyword evidence="10" id="KW-1185">Reference proteome</keyword>
<keyword evidence="4 7" id="KW-0862">Zinc</keyword>
<protein>
    <submittedName>
        <fullName evidence="9">Alcohol dehydrogenase</fullName>
    </submittedName>
</protein>
<keyword evidence="5" id="KW-0560">Oxidoreductase</keyword>
<keyword evidence="3 7" id="KW-0479">Metal-binding</keyword>
<dbReference type="PROSITE" id="PS00059">
    <property type="entry name" value="ADH_ZINC"/>
    <property type="match status" value="1"/>
</dbReference>
<evidence type="ECO:0000259" key="8">
    <source>
        <dbReference type="SMART" id="SM00829"/>
    </source>
</evidence>
<dbReference type="AlphaFoldDB" id="A0A6A6E3X1"/>
<evidence type="ECO:0000313" key="9">
    <source>
        <dbReference type="EMBL" id="KAF2185863.1"/>
    </source>
</evidence>
<feature type="domain" description="Enoyl reductase (ER)" evidence="8">
    <location>
        <begin position="18"/>
        <end position="340"/>
    </location>
</feature>
<dbReference type="Gene3D" id="3.40.50.720">
    <property type="entry name" value="NAD(P)-binding Rossmann-like Domain"/>
    <property type="match status" value="1"/>
</dbReference>
<comment type="cofactor">
    <cofactor evidence="1 7">
        <name>Zn(2+)</name>
        <dbReference type="ChEBI" id="CHEBI:29105"/>
    </cofactor>
</comment>
<evidence type="ECO:0000256" key="4">
    <source>
        <dbReference type="ARBA" id="ARBA00022833"/>
    </source>
</evidence>
<dbReference type="PANTHER" id="PTHR42940">
    <property type="entry name" value="ALCOHOL DEHYDROGENASE 1-RELATED"/>
    <property type="match status" value="1"/>
</dbReference>
<dbReference type="CDD" id="cd08296">
    <property type="entry name" value="CAD_like"/>
    <property type="match status" value="1"/>
</dbReference>
<dbReference type="GO" id="GO:0004022">
    <property type="term" value="F:alcohol dehydrogenase (NAD+) activity"/>
    <property type="evidence" value="ECO:0007669"/>
    <property type="project" value="TreeGrafter"/>
</dbReference>
<dbReference type="InterPro" id="IPR002328">
    <property type="entry name" value="ADH_Zn_CS"/>
</dbReference>
<name>A0A6A6E3X1_9PEZI</name>
<dbReference type="Proteomes" id="UP000800200">
    <property type="component" value="Unassembled WGS sequence"/>
</dbReference>
<comment type="similarity">
    <text evidence="2 7">Belongs to the zinc-containing alcohol dehydrogenase family.</text>
</comment>
<dbReference type="InterPro" id="IPR013149">
    <property type="entry name" value="ADH-like_C"/>
</dbReference>
<accession>A0A6A6E3X1</accession>
<dbReference type="InterPro" id="IPR036291">
    <property type="entry name" value="NAD(P)-bd_dom_sf"/>
</dbReference>
<dbReference type="FunFam" id="3.40.50.720:FF:000039">
    <property type="entry name" value="Alcohol dehydrogenase AdhP"/>
    <property type="match status" value="1"/>
</dbReference>
<dbReference type="GO" id="GO:0005737">
    <property type="term" value="C:cytoplasm"/>
    <property type="evidence" value="ECO:0007669"/>
    <property type="project" value="TreeGrafter"/>
</dbReference>
<evidence type="ECO:0000256" key="1">
    <source>
        <dbReference type="ARBA" id="ARBA00001947"/>
    </source>
</evidence>
<gene>
    <name evidence="9" type="ORF">K469DRAFT_707546</name>
</gene>
<dbReference type="InterPro" id="IPR013154">
    <property type="entry name" value="ADH-like_N"/>
</dbReference>
<reference evidence="9" key="1">
    <citation type="journal article" date="2020" name="Stud. Mycol.">
        <title>101 Dothideomycetes genomes: a test case for predicting lifestyles and emergence of pathogens.</title>
        <authorList>
            <person name="Haridas S."/>
            <person name="Albert R."/>
            <person name="Binder M."/>
            <person name="Bloem J."/>
            <person name="Labutti K."/>
            <person name="Salamov A."/>
            <person name="Andreopoulos B."/>
            <person name="Baker S."/>
            <person name="Barry K."/>
            <person name="Bills G."/>
            <person name="Bluhm B."/>
            <person name="Cannon C."/>
            <person name="Castanera R."/>
            <person name="Culley D."/>
            <person name="Daum C."/>
            <person name="Ezra D."/>
            <person name="Gonzalez J."/>
            <person name="Henrissat B."/>
            <person name="Kuo A."/>
            <person name="Liang C."/>
            <person name="Lipzen A."/>
            <person name="Lutzoni F."/>
            <person name="Magnuson J."/>
            <person name="Mondo S."/>
            <person name="Nolan M."/>
            <person name="Ohm R."/>
            <person name="Pangilinan J."/>
            <person name="Park H.-J."/>
            <person name="Ramirez L."/>
            <person name="Alfaro M."/>
            <person name="Sun H."/>
            <person name="Tritt A."/>
            <person name="Yoshinaga Y."/>
            <person name="Zwiers L.-H."/>
            <person name="Turgeon B."/>
            <person name="Goodwin S."/>
            <person name="Spatafora J."/>
            <person name="Crous P."/>
            <person name="Grigoriev I."/>
        </authorList>
    </citation>
    <scope>NUCLEOTIDE SEQUENCE</scope>
    <source>
        <strain evidence="9">CBS 207.26</strain>
    </source>
</reference>
<dbReference type="Pfam" id="PF00107">
    <property type="entry name" value="ADH_zinc_N"/>
    <property type="match status" value="1"/>
</dbReference>
<evidence type="ECO:0000256" key="3">
    <source>
        <dbReference type="ARBA" id="ARBA00022723"/>
    </source>
</evidence>
<proteinExistence type="inferred from homology"/>
<dbReference type="SUPFAM" id="SSF50129">
    <property type="entry name" value="GroES-like"/>
    <property type="match status" value="1"/>
</dbReference>
<sequence length="343" mass="36319">MAPSIPKSCRAVVIEKPGAPWAIKEVPLEEPKSGEVLIKVHACGVCHSDSFLQQGAFGPAASFPRIPGHEVIGTVVAVGPDVKKWKVGDKVGGPWHGAHDGLCKACNRGLYQMCENELVNGVSRNGGYAEYCTLRSEATVRIPQDADPAEYAPLLCAGVTVFNGIRNMNIIPGDTVAVQGLGGLGHLAIQYARRMGYRTVALSTSSAKKDFAMQLGATDYVDTSKEDAAEALQKIGGASLVVVTAPNPKVMGPLVKGCGPLGKVLILAPVGEVPVDTVSMIGKGISVHGWPSGHALDSEEAINFAEHQGVKCMIEKFPFEKVEEAVKHMQSGKVRFRSVIVMD</sequence>
<dbReference type="Pfam" id="PF08240">
    <property type="entry name" value="ADH_N"/>
    <property type="match status" value="1"/>
</dbReference>
<evidence type="ECO:0000256" key="7">
    <source>
        <dbReference type="RuleBase" id="RU361277"/>
    </source>
</evidence>
<dbReference type="Gene3D" id="3.90.180.10">
    <property type="entry name" value="Medium-chain alcohol dehydrogenases, catalytic domain"/>
    <property type="match status" value="1"/>
</dbReference>
<evidence type="ECO:0000256" key="5">
    <source>
        <dbReference type="ARBA" id="ARBA00023002"/>
    </source>
</evidence>